<dbReference type="GO" id="GO:0005886">
    <property type="term" value="C:plasma membrane"/>
    <property type="evidence" value="ECO:0007669"/>
    <property type="project" value="UniProtKB-SubCell"/>
</dbReference>
<evidence type="ECO:0000256" key="6">
    <source>
        <dbReference type="ARBA" id="ARBA00023136"/>
    </source>
</evidence>
<evidence type="ECO:0000256" key="3">
    <source>
        <dbReference type="ARBA" id="ARBA00022741"/>
    </source>
</evidence>
<gene>
    <name evidence="10" type="ORF">D1010_17915</name>
</gene>
<dbReference type="InterPro" id="IPR039421">
    <property type="entry name" value="Type_1_exporter"/>
</dbReference>
<dbReference type="PANTHER" id="PTHR43394">
    <property type="entry name" value="ATP-DEPENDENT PERMEASE MDL1, MITOCHONDRIAL"/>
    <property type="match status" value="1"/>
</dbReference>
<dbReference type="SUPFAM" id="SSF52540">
    <property type="entry name" value="P-loop containing nucleoside triphosphate hydrolases"/>
    <property type="match status" value="1"/>
</dbReference>
<dbReference type="InterPro" id="IPR027417">
    <property type="entry name" value="P-loop_NTPase"/>
</dbReference>
<sequence>MTLKDYLVRLKGRFVVWIGIYGLWVCALTSSSIFEGNALTALAKFNIAGFLSAAAIYIGTNLVEAALSAGAIVYGYHLQRHLNNAIRSDIADNFTRMSYPEYHQRSDAVYTSWMTNDINTLDHQGMINMGYLLQASWQIAASALVLFTYNPTLIISTALLAILLLTVPLIYRKKLSAAAAKWSQQNERLTNQITDVLEGFNTLFMANRRNLLVQRIWHASDEAGRANYQYIQFDMLTQFAINVVNLAAQVTLLVQAGLLAYNRLIPIGAVLTIHNLAGSTFSGLTLMSFALTTIKSVKPILEKFAAAVVPAPAKKQTVAALTNAIQLDHVTYHYPGNNPAILQDFNLTVPVNQKLAIVGPSGKGKSTILKLLSASLPGYQGRLTWDGQDYTHLDADTLRDQLTYIDQAPYIFNDTIRFNITLGNTVSDKELQKVIAECQLTDFVTQQPNGVDTVLDHNGTNISGGQKQRIALARGLIRHSKVIISDEGTAALDPKNASAVEQLLVNLPNTTLIMVTHNLRHEIKARMDQVITI</sequence>
<feature type="transmembrane region" description="Helical" evidence="7">
    <location>
        <begin position="129"/>
        <end position="147"/>
    </location>
</feature>
<comment type="subcellular location">
    <subcellularLocation>
        <location evidence="1">Cell membrane</location>
        <topology evidence="1">Multi-pass membrane protein</topology>
    </subcellularLocation>
</comment>
<evidence type="ECO:0000313" key="11">
    <source>
        <dbReference type="Proteomes" id="UP000326779"/>
    </source>
</evidence>
<dbReference type="PROSITE" id="PS50929">
    <property type="entry name" value="ABC_TM1F"/>
    <property type="match status" value="1"/>
</dbReference>
<evidence type="ECO:0000256" key="4">
    <source>
        <dbReference type="ARBA" id="ARBA00022840"/>
    </source>
</evidence>
<dbReference type="KEGG" id="lhb:D1010_17915"/>
<feature type="transmembrane region" description="Helical" evidence="7">
    <location>
        <begin position="54"/>
        <end position="77"/>
    </location>
</feature>
<dbReference type="Gene3D" id="3.40.50.300">
    <property type="entry name" value="P-loop containing nucleotide triphosphate hydrolases"/>
    <property type="match status" value="1"/>
</dbReference>
<organism evidence="10 11">
    <name type="scientific">Schleiferilactobacillus harbinensis</name>
    <dbReference type="NCBI Taxonomy" id="304207"/>
    <lineage>
        <taxon>Bacteria</taxon>
        <taxon>Bacillati</taxon>
        <taxon>Bacillota</taxon>
        <taxon>Bacilli</taxon>
        <taxon>Lactobacillales</taxon>
        <taxon>Lactobacillaceae</taxon>
        <taxon>Schleiferilactobacillus</taxon>
    </lineage>
</organism>
<keyword evidence="2 7" id="KW-0812">Transmembrane</keyword>
<keyword evidence="5 7" id="KW-1133">Transmembrane helix</keyword>
<dbReference type="Pfam" id="PF00664">
    <property type="entry name" value="ABC_membrane"/>
    <property type="match status" value="1"/>
</dbReference>
<dbReference type="GO" id="GO:0016887">
    <property type="term" value="F:ATP hydrolysis activity"/>
    <property type="evidence" value="ECO:0007669"/>
    <property type="project" value="InterPro"/>
</dbReference>
<dbReference type="RefSeq" id="WP_152261736.1">
    <property type="nucleotide sequence ID" value="NZ_CP045143.1"/>
</dbReference>
<dbReference type="InterPro" id="IPR017871">
    <property type="entry name" value="ABC_transporter-like_CS"/>
</dbReference>
<dbReference type="CDD" id="cd03228">
    <property type="entry name" value="ABCC_MRP_Like"/>
    <property type="match status" value="1"/>
</dbReference>
<dbReference type="PROSITE" id="PS50893">
    <property type="entry name" value="ABC_TRANSPORTER_2"/>
    <property type="match status" value="1"/>
</dbReference>
<keyword evidence="4 10" id="KW-0067">ATP-binding</keyword>
<dbReference type="InterPro" id="IPR003439">
    <property type="entry name" value="ABC_transporter-like_ATP-bd"/>
</dbReference>
<feature type="transmembrane region" description="Helical" evidence="7">
    <location>
        <begin position="239"/>
        <end position="261"/>
    </location>
</feature>
<reference evidence="10 11" key="1">
    <citation type="submission" date="2019-10" db="EMBL/GenBank/DDBJ databases">
        <title>The completed genome of Lactobacillus harbinensis M1.</title>
        <authorList>
            <person name="Zheng Y."/>
        </authorList>
    </citation>
    <scope>NUCLEOTIDE SEQUENCE [LARGE SCALE GENOMIC DNA]</scope>
    <source>
        <strain evidence="10 11">M1</strain>
    </source>
</reference>
<proteinExistence type="predicted"/>
<protein>
    <submittedName>
        <fullName evidence="10">ATP-binding cassette domain-containing protein</fullName>
    </submittedName>
</protein>
<evidence type="ECO:0000256" key="7">
    <source>
        <dbReference type="SAM" id="Phobius"/>
    </source>
</evidence>
<feature type="transmembrane region" description="Helical" evidence="7">
    <location>
        <begin position="153"/>
        <end position="171"/>
    </location>
</feature>
<dbReference type="AlphaFoldDB" id="A0A5P8MB10"/>
<evidence type="ECO:0000256" key="2">
    <source>
        <dbReference type="ARBA" id="ARBA00022692"/>
    </source>
</evidence>
<evidence type="ECO:0000259" key="9">
    <source>
        <dbReference type="PROSITE" id="PS50929"/>
    </source>
</evidence>
<dbReference type="PANTHER" id="PTHR43394:SF1">
    <property type="entry name" value="ATP-BINDING CASSETTE SUB-FAMILY B MEMBER 10, MITOCHONDRIAL"/>
    <property type="match status" value="1"/>
</dbReference>
<evidence type="ECO:0000256" key="5">
    <source>
        <dbReference type="ARBA" id="ARBA00022989"/>
    </source>
</evidence>
<evidence type="ECO:0000256" key="1">
    <source>
        <dbReference type="ARBA" id="ARBA00004651"/>
    </source>
</evidence>
<dbReference type="InterPro" id="IPR011527">
    <property type="entry name" value="ABC1_TM_dom"/>
</dbReference>
<dbReference type="SMART" id="SM00382">
    <property type="entry name" value="AAA"/>
    <property type="match status" value="1"/>
</dbReference>
<dbReference type="GO" id="GO:0015421">
    <property type="term" value="F:ABC-type oligopeptide transporter activity"/>
    <property type="evidence" value="ECO:0007669"/>
    <property type="project" value="TreeGrafter"/>
</dbReference>
<dbReference type="Proteomes" id="UP000326779">
    <property type="component" value="Chromosome"/>
</dbReference>
<keyword evidence="3" id="KW-0547">Nucleotide-binding</keyword>
<dbReference type="GO" id="GO:0005524">
    <property type="term" value="F:ATP binding"/>
    <property type="evidence" value="ECO:0007669"/>
    <property type="project" value="UniProtKB-KW"/>
</dbReference>
<accession>A0A5P8MB10</accession>
<dbReference type="InterPro" id="IPR036640">
    <property type="entry name" value="ABC1_TM_sf"/>
</dbReference>
<name>A0A5P8MB10_9LACO</name>
<dbReference type="EMBL" id="CP045143">
    <property type="protein sequence ID" value="QFR25111.1"/>
    <property type="molecule type" value="Genomic_DNA"/>
</dbReference>
<dbReference type="InterPro" id="IPR003593">
    <property type="entry name" value="AAA+_ATPase"/>
</dbReference>
<dbReference type="PROSITE" id="PS00211">
    <property type="entry name" value="ABC_TRANSPORTER_1"/>
    <property type="match status" value="1"/>
</dbReference>
<feature type="domain" description="ABC transmembrane type-1" evidence="9">
    <location>
        <begin position="41"/>
        <end position="296"/>
    </location>
</feature>
<evidence type="ECO:0000259" key="8">
    <source>
        <dbReference type="PROSITE" id="PS50893"/>
    </source>
</evidence>
<dbReference type="Pfam" id="PF00005">
    <property type="entry name" value="ABC_tran"/>
    <property type="match status" value="1"/>
</dbReference>
<dbReference type="Gene3D" id="1.20.1560.10">
    <property type="entry name" value="ABC transporter type 1, transmembrane domain"/>
    <property type="match status" value="1"/>
</dbReference>
<keyword evidence="6 7" id="KW-0472">Membrane</keyword>
<evidence type="ECO:0000313" key="10">
    <source>
        <dbReference type="EMBL" id="QFR25111.1"/>
    </source>
</evidence>
<feature type="domain" description="ABC transporter" evidence="8">
    <location>
        <begin position="325"/>
        <end position="533"/>
    </location>
</feature>
<dbReference type="SUPFAM" id="SSF90123">
    <property type="entry name" value="ABC transporter transmembrane region"/>
    <property type="match status" value="1"/>
</dbReference>
<feature type="transmembrane region" description="Helical" evidence="7">
    <location>
        <begin position="12"/>
        <end position="34"/>
    </location>
</feature>